<proteinExistence type="inferred from homology"/>
<dbReference type="InterPro" id="IPR036291">
    <property type="entry name" value="NAD(P)-bd_dom_sf"/>
</dbReference>
<organism evidence="3 4">
    <name type="scientific">Aspergillus cavernicola</name>
    <dbReference type="NCBI Taxonomy" id="176166"/>
    <lineage>
        <taxon>Eukaryota</taxon>
        <taxon>Fungi</taxon>
        <taxon>Dikarya</taxon>
        <taxon>Ascomycota</taxon>
        <taxon>Pezizomycotina</taxon>
        <taxon>Eurotiomycetes</taxon>
        <taxon>Eurotiomycetidae</taxon>
        <taxon>Eurotiales</taxon>
        <taxon>Aspergillaceae</taxon>
        <taxon>Aspergillus</taxon>
        <taxon>Aspergillus subgen. Nidulantes</taxon>
    </lineage>
</organism>
<evidence type="ECO:0000313" key="4">
    <source>
        <dbReference type="Proteomes" id="UP001610335"/>
    </source>
</evidence>
<protein>
    <recommendedName>
        <fullName evidence="2">NAD(P)-binding domain-containing protein</fullName>
    </recommendedName>
</protein>
<dbReference type="PANTHER" id="PTHR43355:SF2">
    <property type="entry name" value="FLAVIN REDUCTASE (NADPH)"/>
    <property type="match status" value="1"/>
</dbReference>
<evidence type="ECO:0000256" key="1">
    <source>
        <dbReference type="ARBA" id="ARBA00038376"/>
    </source>
</evidence>
<dbReference type="EMBL" id="JBFXLS010000006">
    <property type="protein sequence ID" value="KAL2832475.1"/>
    <property type="molecule type" value="Genomic_DNA"/>
</dbReference>
<sequence>MIQQHPGLHPCQFLLSPKFIDTIMAGSKILVLGGTGPAGICLVRELVYRNHETVVYARNPSKIPEDLISHQLLEVVKGEMDDLDALSTAMANCSIVISLLGPNILDRKMSPTLFADMYKTSVFPLMRQHGIRRILAMGTISIVRPEDHWTLARSALVPLVRIFANSAYQNILNIKNVFDHGANGLDWTVFRIAQIPGNPDEESWRRDREDGEAFVGWVGENGWTSSQRRGALARWLVDAAEGKAEDWVGKMPAVCKKGTL</sequence>
<gene>
    <name evidence="3" type="ORF">BDW59DRAFT_139311</name>
</gene>
<dbReference type="SUPFAM" id="SSF51735">
    <property type="entry name" value="NAD(P)-binding Rossmann-fold domains"/>
    <property type="match status" value="1"/>
</dbReference>
<comment type="caution">
    <text evidence="3">The sequence shown here is derived from an EMBL/GenBank/DDBJ whole genome shotgun (WGS) entry which is preliminary data.</text>
</comment>
<reference evidence="3 4" key="1">
    <citation type="submission" date="2024-07" db="EMBL/GenBank/DDBJ databases">
        <title>Section-level genome sequencing and comparative genomics of Aspergillus sections Usti and Cavernicolus.</title>
        <authorList>
            <consortium name="Lawrence Berkeley National Laboratory"/>
            <person name="Nybo J.L."/>
            <person name="Vesth T.C."/>
            <person name="Theobald S."/>
            <person name="Frisvad J.C."/>
            <person name="Larsen T.O."/>
            <person name="Kjaerboelling I."/>
            <person name="Rothschild-Mancinelli K."/>
            <person name="Lyhne E.K."/>
            <person name="Kogle M.E."/>
            <person name="Barry K."/>
            <person name="Clum A."/>
            <person name="Na H."/>
            <person name="Ledsgaard L."/>
            <person name="Lin J."/>
            <person name="Lipzen A."/>
            <person name="Kuo A."/>
            <person name="Riley R."/>
            <person name="Mondo S."/>
            <person name="LaButti K."/>
            <person name="Haridas S."/>
            <person name="Pangalinan J."/>
            <person name="Salamov A.A."/>
            <person name="Simmons B.A."/>
            <person name="Magnuson J.K."/>
            <person name="Chen J."/>
            <person name="Drula E."/>
            <person name="Henrissat B."/>
            <person name="Wiebenga A."/>
            <person name="Lubbers R.J."/>
            <person name="Gomes A.C."/>
            <person name="Makela M.R."/>
            <person name="Stajich J."/>
            <person name="Grigoriev I.V."/>
            <person name="Mortensen U.H."/>
            <person name="De vries R.P."/>
            <person name="Baker S.E."/>
            <person name="Andersen M.R."/>
        </authorList>
    </citation>
    <scope>NUCLEOTIDE SEQUENCE [LARGE SCALE GENOMIC DNA]</scope>
    <source>
        <strain evidence="3 4">CBS 600.67</strain>
    </source>
</reference>
<dbReference type="InterPro" id="IPR016040">
    <property type="entry name" value="NAD(P)-bd_dom"/>
</dbReference>
<dbReference type="Pfam" id="PF13460">
    <property type="entry name" value="NAD_binding_10"/>
    <property type="match status" value="1"/>
</dbReference>
<evidence type="ECO:0000259" key="2">
    <source>
        <dbReference type="Pfam" id="PF13460"/>
    </source>
</evidence>
<keyword evidence="4" id="KW-1185">Reference proteome</keyword>
<dbReference type="PANTHER" id="PTHR43355">
    <property type="entry name" value="FLAVIN REDUCTASE (NADPH)"/>
    <property type="match status" value="1"/>
</dbReference>
<dbReference type="Proteomes" id="UP001610335">
    <property type="component" value="Unassembled WGS sequence"/>
</dbReference>
<accession>A0ABR4IXL9</accession>
<dbReference type="InterPro" id="IPR051606">
    <property type="entry name" value="Polyketide_Oxido-like"/>
</dbReference>
<name>A0ABR4IXL9_9EURO</name>
<evidence type="ECO:0000313" key="3">
    <source>
        <dbReference type="EMBL" id="KAL2832475.1"/>
    </source>
</evidence>
<comment type="similarity">
    <text evidence="1">Belongs to the avfA family.</text>
</comment>
<feature type="domain" description="NAD(P)-binding" evidence="2">
    <location>
        <begin position="33"/>
        <end position="215"/>
    </location>
</feature>
<dbReference type="Gene3D" id="3.40.50.720">
    <property type="entry name" value="NAD(P)-binding Rossmann-like Domain"/>
    <property type="match status" value="1"/>
</dbReference>